<dbReference type="GO" id="GO:0006310">
    <property type="term" value="P:DNA recombination"/>
    <property type="evidence" value="ECO:0007669"/>
    <property type="project" value="InterPro"/>
</dbReference>
<dbReference type="GO" id="GO:0003677">
    <property type="term" value="F:DNA binding"/>
    <property type="evidence" value="ECO:0007669"/>
    <property type="project" value="InterPro"/>
</dbReference>
<dbReference type="RefSeq" id="WP_217975430.1">
    <property type="nucleotide sequence ID" value="NZ_JAHTBI010000035.1"/>
</dbReference>
<dbReference type="CDD" id="cd01189">
    <property type="entry name" value="INT_ICEBs1_C_like"/>
    <property type="match status" value="1"/>
</dbReference>
<dbReference type="Proteomes" id="UP001106592">
    <property type="component" value="Unassembled WGS sequence"/>
</dbReference>
<dbReference type="EMBL" id="JAHTBI010000035">
    <property type="protein sequence ID" value="MBV6287382.1"/>
    <property type="molecule type" value="Genomic_DNA"/>
</dbReference>
<keyword evidence="1" id="KW-0229">DNA integration</keyword>
<dbReference type="PROSITE" id="PS51898">
    <property type="entry name" value="TYR_RECOMBINASE"/>
    <property type="match status" value="1"/>
</dbReference>
<evidence type="ECO:0000256" key="1">
    <source>
        <dbReference type="ARBA" id="ARBA00022908"/>
    </source>
</evidence>
<dbReference type="PANTHER" id="PTHR30349:SF36">
    <property type="entry name" value="PROPHAGE INTEGRASE INTR-RELATED"/>
    <property type="match status" value="1"/>
</dbReference>
<gene>
    <name evidence="3" type="ORF">KUO17_10135</name>
</gene>
<reference evidence="3" key="1">
    <citation type="journal article" date="2022" name="Int. J. Syst. Evol. Microbiol.">
        <title>Pseudomonas aegrilactucae sp. nov. and Pseudomonas morbosilactucae sp. nov., pathogens causing bacterial rot of lettuce in Japan.</title>
        <authorList>
            <person name="Sawada H."/>
            <person name="Fujikawa T."/>
            <person name="Satou M."/>
        </authorList>
    </citation>
    <scope>NUCLEOTIDE SEQUENCE</scope>
    <source>
        <strain evidence="3">MAFF 301350</strain>
    </source>
</reference>
<dbReference type="PANTHER" id="PTHR30349">
    <property type="entry name" value="PHAGE INTEGRASE-RELATED"/>
    <property type="match status" value="1"/>
</dbReference>
<dbReference type="AlphaFoldDB" id="A0A9Q2XJK3"/>
<sequence>MGRERIASGLEAELAKHTGIEIHGGNLRIVFMWRRIRCRESLGLPVTKANIKHAAQLRAAVLHEIKVGTFEYGRHFPSSKHAANYSRAKDESLQALAERYKPLKAIDLTPMTEEKYAYAIDICVELVGKDRLAGILLPEDIQVLRALLIETRAPSTANHYLATFAGFLTWCESNGHCIAGLAAACTRFAMSEKEPDPLTRNEFDQLINKGCLHPQDRAAITLAVYTGLRPGELCALAVEDIDLASGKIDITRAITANGTFKVTKTGKPRTILLMPPALEACQILMDLVSDHSKEQIRIYQNRHEWRDIAVTPLLSPRTQARKKDINQWYVSTTWNTKWAAIQRRAGIRPRRPYQTRHTYACWCLTARGNIAFIAKQMGHKDFTMLVEVYAKWMDDESPAELQNIWNSLRK</sequence>
<name>A0A9Q2XJK3_9PSED</name>
<evidence type="ECO:0000313" key="3">
    <source>
        <dbReference type="EMBL" id="MBV6287382.1"/>
    </source>
</evidence>
<accession>A0A9Q2XJK3</accession>
<dbReference type="Pfam" id="PF12167">
    <property type="entry name" value="Arm-DNA-bind_2"/>
    <property type="match status" value="1"/>
</dbReference>
<dbReference type="InterPro" id="IPR022000">
    <property type="entry name" value="Min27-like_integrase_DNA_bind"/>
</dbReference>
<keyword evidence="4" id="KW-1185">Reference proteome</keyword>
<dbReference type="InterPro" id="IPR002104">
    <property type="entry name" value="Integrase_catalytic"/>
</dbReference>
<dbReference type="Pfam" id="PF00589">
    <property type="entry name" value="Phage_integrase"/>
    <property type="match status" value="1"/>
</dbReference>
<organism evidence="3 4">
    <name type="scientific">Pseudomonas aegrilactucae</name>
    <dbReference type="NCBI Taxonomy" id="2854028"/>
    <lineage>
        <taxon>Bacteria</taxon>
        <taxon>Pseudomonadati</taxon>
        <taxon>Pseudomonadota</taxon>
        <taxon>Gammaproteobacteria</taxon>
        <taxon>Pseudomonadales</taxon>
        <taxon>Pseudomonadaceae</taxon>
        <taxon>Pseudomonas</taxon>
    </lineage>
</organism>
<protein>
    <submittedName>
        <fullName evidence="3">Site-specific integrase</fullName>
    </submittedName>
</protein>
<dbReference type="InterPro" id="IPR050090">
    <property type="entry name" value="Tyrosine_recombinase_XerCD"/>
</dbReference>
<evidence type="ECO:0000259" key="2">
    <source>
        <dbReference type="PROSITE" id="PS51898"/>
    </source>
</evidence>
<reference evidence="3" key="2">
    <citation type="journal article" date="2023" name="Plant Pathol.">
        <title>Dismantling and reorganizing Pseudomonas marginalis sensu#lato.</title>
        <authorList>
            <person name="Sawada H."/>
            <person name="Fujikawa T."/>
            <person name="Satou M."/>
        </authorList>
    </citation>
    <scope>NUCLEOTIDE SEQUENCE</scope>
    <source>
        <strain evidence="3">MAFF 301350</strain>
    </source>
</reference>
<evidence type="ECO:0000313" key="4">
    <source>
        <dbReference type="Proteomes" id="UP001106592"/>
    </source>
</evidence>
<comment type="caution">
    <text evidence="3">The sequence shown here is derived from an EMBL/GenBank/DDBJ whole genome shotgun (WGS) entry which is preliminary data.</text>
</comment>
<dbReference type="GO" id="GO:0015074">
    <property type="term" value="P:DNA integration"/>
    <property type="evidence" value="ECO:0007669"/>
    <property type="project" value="UniProtKB-KW"/>
</dbReference>
<feature type="domain" description="Tyr recombinase" evidence="2">
    <location>
        <begin position="193"/>
        <end position="406"/>
    </location>
</feature>
<proteinExistence type="predicted"/>